<dbReference type="Gene3D" id="3.40.50.300">
    <property type="entry name" value="P-loop containing nucleotide triphosphate hydrolases"/>
    <property type="match status" value="1"/>
</dbReference>
<dbReference type="EMBL" id="LC066375">
    <property type="protein sequence ID" value="BAT27685.1"/>
    <property type="molecule type" value="Genomic_DNA"/>
</dbReference>
<name>A0A0P0Z1P2_9HYPH</name>
<dbReference type="GO" id="GO:0005524">
    <property type="term" value="F:ATP binding"/>
    <property type="evidence" value="ECO:0007669"/>
    <property type="project" value="UniProtKB-KW"/>
</dbReference>
<evidence type="ECO:0000256" key="2">
    <source>
        <dbReference type="ARBA" id="ARBA00022741"/>
    </source>
</evidence>
<dbReference type="CDD" id="cd03216">
    <property type="entry name" value="ABC_Carb_Monos_I"/>
    <property type="match status" value="1"/>
</dbReference>
<dbReference type="SMART" id="SM00382">
    <property type="entry name" value="AAA"/>
    <property type="match status" value="1"/>
</dbReference>
<dbReference type="Pfam" id="PF00005">
    <property type="entry name" value="ABC_tran"/>
    <property type="match status" value="1"/>
</dbReference>
<dbReference type="PROSITE" id="PS50893">
    <property type="entry name" value="ABC_TRANSPORTER_2"/>
    <property type="match status" value="1"/>
</dbReference>
<sequence length="275" mass="30069">MTTPALPPRTASVQPAGFPGEEYFLRLSDVGKRFGGVTALEGITLDIRRGEVLGLLGDNGAGKTTLVKVISGVHQPTSGEIRCTGEVTRISTPDRAHDLGIETVFQDLALVPNLPVADNFFIGREMTWNLVPGFIKVLKKREMERDAAETLKQLDIHIPSLRVNVDMLSGGQRQAIAIARAIRWKANLVILDEPTAALSVPEQNKVLELARRLASQGVAVIYITHNMDDVMRVTDRIAVLYRGRLACELRTAETSQDEIVGVIMSGKPPRRMADA</sequence>
<protein>
    <submittedName>
        <fullName evidence="5">ABC transporter related protein</fullName>
    </submittedName>
</protein>
<evidence type="ECO:0000259" key="4">
    <source>
        <dbReference type="PROSITE" id="PS50893"/>
    </source>
</evidence>
<comment type="similarity">
    <text evidence="1">Belongs to the ABC transporter superfamily.</text>
</comment>
<feature type="domain" description="ABC transporter" evidence="4">
    <location>
        <begin position="25"/>
        <end position="267"/>
    </location>
</feature>
<evidence type="ECO:0000313" key="5">
    <source>
        <dbReference type="EMBL" id="BAT27685.1"/>
    </source>
</evidence>
<dbReference type="GO" id="GO:0016887">
    <property type="term" value="F:ATP hydrolysis activity"/>
    <property type="evidence" value="ECO:0007669"/>
    <property type="project" value="InterPro"/>
</dbReference>
<dbReference type="InterPro" id="IPR003593">
    <property type="entry name" value="AAA+_ATPase"/>
</dbReference>
<organism evidence="5">
    <name type="scientific">Aureimonas frigidaquae</name>
    <dbReference type="NCBI Taxonomy" id="424757"/>
    <lineage>
        <taxon>Bacteria</taxon>
        <taxon>Pseudomonadati</taxon>
        <taxon>Pseudomonadota</taxon>
        <taxon>Alphaproteobacteria</taxon>
        <taxon>Hyphomicrobiales</taxon>
        <taxon>Aurantimonadaceae</taxon>
        <taxon>Aureimonas</taxon>
    </lineage>
</organism>
<dbReference type="PANTHER" id="PTHR43790">
    <property type="entry name" value="CARBOHYDRATE TRANSPORT ATP-BINDING PROTEIN MG119-RELATED"/>
    <property type="match status" value="1"/>
</dbReference>
<dbReference type="RefSeq" id="WP_083507669.1">
    <property type="nucleotide sequence ID" value="NZ_BBWR01000003.1"/>
</dbReference>
<proteinExistence type="inferred from homology"/>
<evidence type="ECO:0000256" key="1">
    <source>
        <dbReference type="ARBA" id="ARBA00005417"/>
    </source>
</evidence>
<dbReference type="PANTHER" id="PTHR43790:SF8">
    <property type="entry name" value="SUGAR ABC TRANSPORTER ATP-BINDING PROTEIN"/>
    <property type="match status" value="1"/>
</dbReference>
<dbReference type="PROSITE" id="PS00211">
    <property type="entry name" value="ABC_TRANSPORTER_1"/>
    <property type="match status" value="1"/>
</dbReference>
<accession>A0A0P0Z1P2</accession>
<keyword evidence="2" id="KW-0547">Nucleotide-binding</keyword>
<dbReference type="InterPro" id="IPR017871">
    <property type="entry name" value="ABC_transporter-like_CS"/>
</dbReference>
<keyword evidence="3" id="KW-0067">ATP-binding</keyword>
<dbReference type="AlphaFoldDB" id="A0A0P0Z1P2"/>
<evidence type="ECO:0000256" key="3">
    <source>
        <dbReference type="ARBA" id="ARBA00022840"/>
    </source>
</evidence>
<dbReference type="InterPro" id="IPR027417">
    <property type="entry name" value="P-loop_NTPase"/>
</dbReference>
<dbReference type="InterPro" id="IPR050107">
    <property type="entry name" value="ABC_carbohydrate_import_ATPase"/>
</dbReference>
<dbReference type="SUPFAM" id="SSF52540">
    <property type="entry name" value="P-loop containing nucleoside triphosphate hydrolases"/>
    <property type="match status" value="1"/>
</dbReference>
<dbReference type="OrthoDB" id="9805029at2"/>
<dbReference type="InterPro" id="IPR003439">
    <property type="entry name" value="ABC_transporter-like_ATP-bd"/>
</dbReference>
<reference evidence="5" key="1">
    <citation type="journal article" date="2015" name="Proc. Natl. Acad. Sci. U.S.A.">
        <title>Bacterial clade with the ribosomal RNA operon on a small plasmid rather than the chromosome.</title>
        <authorList>
            <person name="Anda M."/>
            <person name="Ohtsubo Y."/>
            <person name="Okubo T."/>
            <person name="Sugawara M."/>
            <person name="Nagata Y."/>
            <person name="Tsuda M."/>
            <person name="Minamisawa K."/>
            <person name="Mitsui H."/>
        </authorList>
    </citation>
    <scope>NUCLEOTIDE SEQUENCE</scope>
    <source>
        <strain evidence="5">JCM 14755</strain>
    </source>
</reference>